<dbReference type="PANTHER" id="PTHR13832">
    <property type="entry name" value="PROTEIN PHOSPHATASE 2C"/>
    <property type="match status" value="1"/>
</dbReference>
<comment type="caution">
    <text evidence="2">The sequence shown here is derived from an EMBL/GenBank/DDBJ whole genome shotgun (WGS) entry which is preliminary data.</text>
</comment>
<sequence length="434" mass="48864">MPANSDDKNNSSFQQSLVQIWYNDVNYGHAGEIMVKIFQSGIISKPTSNSQAQDKENGFAVDEIQGERLEQEDTSISEVYDPLGVQNLNPLQIAQRLWTSYRLINQEVHNEMDYSGTTAVTTIFKQDFLISALTGDAAVFAAVLNERGILVSLCRLNERTHKPDEENEYNRIIEAGSSVVNNRVQERLAISRAIGDKDVKGVIADPDVMITYLGDIPMEYTVLVISSCDGFTDAAETTNQKIFKEVTDDDFEFGSKRHHELWLFICLYYFMDDRPGALTPLEIASKLTRLAIQHGSMDNVSVSVQIAKRAVEPASFCGMNGIYDGHGGSGASHYTADNMGDMLRWQLEMSEMEYTAQLHSVHTQKQAFLRDNEEISKGQIFNLCTGEYEYIKYLYKAESLVNISSLREALFWHTEEDNASHIPATDINKEQPPF</sequence>
<dbReference type="PROSITE" id="PS51746">
    <property type="entry name" value="PPM_2"/>
    <property type="match status" value="1"/>
</dbReference>
<dbReference type="Pfam" id="PF00481">
    <property type="entry name" value="PP2C"/>
    <property type="match status" value="1"/>
</dbReference>
<reference evidence="2 3" key="1">
    <citation type="submission" date="2015-11" db="EMBL/GenBank/DDBJ databases">
        <title>Genomic analysis of 38 Legionella species identifies large and diverse effector repertoires.</title>
        <authorList>
            <person name="Burstein D."/>
            <person name="Amaro F."/>
            <person name="Zusman T."/>
            <person name="Lifshitz Z."/>
            <person name="Cohen O."/>
            <person name="Gilbert J.A."/>
            <person name="Pupko T."/>
            <person name="Shuman H.A."/>
            <person name="Segal G."/>
        </authorList>
    </citation>
    <scope>NUCLEOTIDE SEQUENCE [LARGE SCALE GENOMIC DNA]</scope>
    <source>
        <strain evidence="2 3">CDC#1407-AL-14</strain>
    </source>
</reference>
<keyword evidence="3" id="KW-1185">Reference proteome</keyword>
<organism evidence="2 3">
    <name type="scientific">Legionella birminghamensis</name>
    <dbReference type="NCBI Taxonomy" id="28083"/>
    <lineage>
        <taxon>Bacteria</taxon>
        <taxon>Pseudomonadati</taxon>
        <taxon>Pseudomonadota</taxon>
        <taxon>Gammaproteobacteria</taxon>
        <taxon>Legionellales</taxon>
        <taxon>Legionellaceae</taxon>
        <taxon>Legionella</taxon>
    </lineage>
</organism>
<evidence type="ECO:0000313" key="2">
    <source>
        <dbReference type="EMBL" id="KTC66773.1"/>
    </source>
</evidence>
<name>A0ABR5QEL2_9GAMM</name>
<dbReference type="InterPro" id="IPR036457">
    <property type="entry name" value="PPM-type-like_dom_sf"/>
</dbReference>
<dbReference type="EMBL" id="LNXT01000052">
    <property type="protein sequence ID" value="KTC66773.1"/>
    <property type="molecule type" value="Genomic_DNA"/>
</dbReference>
<feature type="domain" description="PPM-type phosphatase" evidence="1">
    <location>
        <begin position="58"/>
        <end position="307"/>
    </location>
</feature>
<dbReference type="InterPro" id="IPR001932">
    <property type="entry name" value="PPM-type_phosphatase-like_dom"/>
</dbReference>
<dbReference type="SUPFAM" id="SSF81606">
    <property type="entry name" value="PP2C-like"/>
    <property type="match status" value="2"/>
</dbReference>
<dbReference type="CDD" id="cd00143">
    <property type="entry name" value="PP2Cc"/>
    <property type="match status" value="1"/>
</dbReference>
<dbReference type="InterPro" id="IPR015655">
    <property type="entry name" value="PP2C"/>
</dbReference>
<proteinExistence type="predicted"/>
<accession>A0ABR5QEL2</accession>
<dbReference type="Gene3D" id="3.60.40.10">
    <property type="entry name" value="PPM-type phosphatase domain"/>
    <property type="match status" value="2"/>
</dbReference>
<dbReference type="PANTHER" id="PTHR13832:SF827">
    <property type="entry name" value="PROTEIN PHOSPHATASE 1L"/>
    <property type="match status" value="1"/>
</dbReference>
<evidence type="ECO:0000259" key="1">
    <source>
        <dbReference type="PROSITE" id="PS51746"/>
    </source>
</evidence>
<dbReference type="Proteomes" id="UP000054735">
    <property type="component" value="Unassembled WGS sequence"/>
</dbReference>
<dbReference type="SMART" id="SM00332">
    <property type="entry name" value="PP2Cc"/>
    <property type="match status" value="1"/>
</dbReference>
<evidence type="ECO:0000313" key="3">
    <source>
        <dbReference type="Proteomes" id="UP000054735"/>
    </source>
</evidence>
<protein>
    <submittedName>
        <fullName evidence="2">Protein phosphatase 2C</fullName>
    </submittedName>
</protein>
<gene>
    <name evidence="2" type="ORF">Lbir_3075</name>
</gene>